<evidence type="ECO:0000256" key="1">
    <source>
        <dbReference type="SAM" id="Phobius"/>
    </source>
</evidence>
<proteinExistence type="predicted"/>
<accession>A0A1H7R400</accession>
<sequence>MKRFMCPAFSIGFYLLYFLILQGITYLLPESGLTTTFILLSVFLIIPVLASKSSSRVIRAINGVSCSF</sequence>
<feature type="transmembrane region" description="Helical" evidence="1">
    <location>
        <begin position="33"/>
        <end position="50"/>
    </location>
</feature>
<organism evidence="2 3">
    <name type="scientific">Alkalibacterium putridalgicola</name>
    <dbReference type="NCBI Taxonomy" id="426703"/>
    <lineage>
        <taxon>Bacteria</taxon>
        <taxon>Bacillati</taxon>
        <taxon>Bacillota</taxon>
        <taxon>Bacilli</taxon>
        <taxon>Lactobacillales</taxon>
        <taxon>Carnobacteriaceae</taxon>
        <taxon>Alkalibacterium</taxon>
    </lineage>
</organism>
<keyword evidence="1" id="KW-1133">Transmembrane helix</keyword>
<protein>
    <submittedName>
        <fullName evidence="2">Uncharacterized protein</fullName>
    </submittedName>
</protein>
<dbReference type="EMBL" id="FOBL01000003">
    <property type="protein sequence ID" value="SEL54961.1"/>
    <property type="molecule type" value="Genomic_DNA"/>
</dbReference>
<evidence type="ECO:0000313" key="3">
    <source>
        <dbReference type="Proteomes" id="UP000198548"/>
    </source>
</evidence>
<keyword evidence="1" id="KW-0472">Membrane</keyword>
<feature type="transmembrane region" description="Helical" evidence="1">
    <location>
        <begin position="7"/>
        <end position="27"/>
    </location>
</feature>
<gene>
    <name evidence="2" type="ORF">SAMN04488100_10396</name>
</gene>
<keyword evidence="1" id="KW-0812">Transmembrane</keyword>
<dbReference type="RefSeq" id="WP_091486688.1">
    <property type="nucleotide sequence ID" value="NZ_BJUX01000031.1"/>
</dbReference>
<dbReference type="AlphaFoldDB" id="A0A1H7R400"/>
<evidence type="ECO:0000313" key="2">
    <source>
        <dbReference type="EMBL" id="SEL54961.1"/>
    </source>
</evidence>
<reference evidence="2 3" key="1">
    <citation type="submission" date="2016-10" db="EMBL/GenBank/DDBJ databases">
        <authorList>
            <person name="de Groot N.N."/>
        </authorList>
    </citation>
    <scope>NUCLEOTIDE SEQUENCE [LARGE SCALE GENOMIC DNA]</scope>
    <source>
        <strain evidence="2 3">DSM 19182</strain>
    </source>
</reference>
<dbReference type="Proteomes" id="UP000198548">
    <property type="component" value="Unassembled WGS sequence"/>
</dbReference>
<dbReference type="OrthoDB" id="2167779at2"/>
<name>A0A1H7R400_9LACT</name>